<sequence>GRKPKDINLEKILTIPLNKRSTIRSLAWQLGCSPTTLHRKFMLNLIRRHTNYVKPALKDKNKKDRMKFCLS</sequence>
<organism evidence="1 2">
    <name type="scientific">Aegilops tauschii subsp. strangulata</name>
    <name type="common">Goatgrass</name>
    <dbReference type="NCBI Taxonomy" id="200361"/>
    <lineage>
        <taxon>Eukaryota</taxon>
        <taxon>Viridiplantae</taxon>
        <taxon>Streptophyta</taxon>
        <taxon>Embryophyta</taxon>
        <taxon>Tracheophyta</taxon>
        <taxon>Spermatophyta</taxon>
        <taxon>Magnoliopsida</taxon>
        <taxon>Liliopsida</taxon>
        <taxon>Poales</taxon>
        <taxon>Poaceae</taxon>
        <taxon>BOP clade</taxon>
        <taxon>Pooideae</taxon>
        <taxon>Triticodae</taxon>
        <taxon>Triticeae</taxon>
        <taxon>Triticinae</taxon>
        <taxon>Aegilops</taxon>
    </lineage>
</organism>
<reference evidence="1" key="4">
    <citation type="submission" date="2019-03" db="UniProtKB">
        <authorList>
            <consortium name="EnsemblPlants"/>
        </authorList>
    </citation>
    <scope>IDENTIFICATION</scope>
</reference>
<name>A0A452ZCW0_AEGTS</name>
<keyword evidence="2" id="KW-1185">Reference proteome</keyword>
<dbReference type="Proteomes" id="UP000015105">
    <property type="component" value="Chromosome 1D"/>
</dbReference>
<evidence type="ECO:0000313" key="1">
    <source>
        <dbReference type="EnsemblPlants" id="AET1Gv20719500.1"/>
    </source>
</evidence>
<accession>A0A452ZCW0</accession>
<reference evidence="1" key="5">
    <citation type="journal article" date="2021" name="G3 (Bethesda)">
        <title>Aegilops tauschii genome assembly Aet v5.0 features greater sequence contiguity and improved annotation.</title>
        <authorList>
            <person name="Wang L."/>
            <person name="Zhu T."/>
            <person name="Rodriguez J.C."/>
            <person name="Deal K.R."/>
            <person name="Dubcovsky J."/>
            <person name="McGuire P.E."/>
            <person name="Lux T."/>
            <person name="Spannagl M."/>
            <person name="Mayer K.F.X."/>
            <person name="Baldrich P."/>
            <person name="Meyers B.C."/>
            <person name="Huo N."/>
            <person name="Gu Y.Q."/>
            <person name="Zhou H."/>
            <person name="Devos K.M."/>
            <person name="Bennetzen J.L."/>
            <person name="Unver T."/>
            <person name="Budak H."/>
            <person name="Gulick P.J."/>
            <person name="Galiba G."/>
            <person name="Kalapos B."/>
            <person name="Nelson D.R."/>
            <person name="Li P."/>
            <person name="You F.M."/>
            <person name="Luo M.C."/>
            <person name="Dvorak J."/>
        </authorList>
    </citation>
    <scope>NUCLEOTIDE SEQUENCE [LARGE SCALE GENOMIC DNA]</scope>
    <source>
        <strain evidence="1">cv. AL8/78</strain>
    </source>
</reference>
<evidence type="ECO:0008006" key="3">
    <source>
        <dbReference type="Google" id="ProtNLM"/>
    </source>
</evidence>
<dbReference type="Gramene" id="AET1Gv20719500.1">
    <property type="protein sequence ID" value="AET1Gv20719500.1"/>
    <property type="gene ID" value="AET1Gv20719500"/>
</dbReference>
<dbReference type="PANTHER" id="PTHR33889:SF1">
    <property type="entry name" value="OS03G0834800 PROTEIN"/>
    <property type="match status" value="1"/>
</dbReference>
<dbReference type="AlphaFoldDB" id="A0A452ZCW0"/>
<evidence type="ECO:0000313" key="2">
    <source>
        <dbReference type="Proteomes" id="UP000015105"/>
    </source>
</evidence>
<reference evidence="2" key="1">
    <citation type="journal article" date="2014" name="Science">
        <title>Ancient hybridizations among the ancestral genomes of bread wheat.</title>
        <authorList>
            <consortium name="International Wheat Genome Sequencing Consortium,"/>
            <person name="Marcussen T."/>
            <person name="Sandve S.R."/>
            <person name="Heier L."/>
            <person name="Spannagl M."/>
            <person name="Pfeifer M."/>
            <person name="Jakobsen K.S."/>
            <person name="Wulff B.B."/>
            <person name="Steuernagel B."/>
            <person name="Mayer K.F."/>
            <person name="Olsen O.A."/>
        </authorList>
    </citation>
    <scope>NUCLEOTIDE SEQUENCE [LARGE SCALE GENOMIC DNA]</scope>
    <source>
        <strain evidence="2">cv. AL8/78</strain>
    </source>
</reference>
<dbReference type="EnsemblPlants" id="AET1Gv20719500.1">
    <property type="protein sequence ID" value="AET1Gv20719500.1"/>
    <property type="gene ID" value="AET1Gv20719500"/>
</dbReference>
<reference evidence="1" key="3">
    <citation type="journal article" date="2017" name="Nature">
        <title>Genome sequence of the progenitor of the wheat D genome Aegilops tauschii.</title>
        <authorList>
            <person name="Luo M.C."/>
            <person name="Gu Y.Q."/>
            <person name="Puiu D."/>
            <person name="Wang H."/>
            <person name="Twardziok S.O."/>
            <person name="Deal K.R."/>
            <person name="Huo N."/>
            <person name="Zhu T."/>
            <person name="Wang L."/>
            <person name="Wang Y."/>
            <person name="McGuire P.E."/>
            <person name="Liu S."/>
            <person name="Long H."/>
            <person name="Ramasamy R.K."/>
            <person name="Rodriguez J.C."/>
            <person name="Van S.L."/>
            <person name="Yuan L."/>
            <person name="Wang Z."/>
            <person name="Xia Z."/>
            <person name="Xiao L."/>
            <person name="Anderson O.D."/>
            <person name="Ouyang S."/>
            <person name="Liang Y."/>
            <person name="Zimin A.V."/>
            <person name="Pertea G."/>
            <person name="Qi P."/>
            <person name="Bennetzen J.L."/>
            <person name="Dai X."/>
            <person name="Dawson M.W."/>
            <person name="Muller H.G."/>
            <person name="Kugler K."/>
            <person name="Rivarola-Duarte L."/>
            <person name="Spannagl M."/>
            <person name="Mayer K.F.X."/>
            <person name="Lu F.H."/>
            <person name="Bevan M.W."/>
            <person name="Leroy P."/>
            <person name="Li P."/>
            <person name="You F.M."/>
            <person name="Sun Q."/>
            <person name="Liu Z."/>
            <person name="Lyons E."/>
            <person name="Wicker T."/>
            <person name="Salzberg S.L."/>
            <person name="Devos K.M."/>
            <person name="Dvorak J."/>
        </authorList>
    </citation>
    <scope>NUCLEOTIDE SEQUENCE [LARGE SCALE GENOMIC DNA]</scope>
    <source>
        <strain evidence="1">cv. AL8/78</strain>
    </source>
</reference>
<dbReference type="PANTHER" id="PTHR33889">
    <property type="entry name" value="OS04G0681850 PROTEIN"/>
    <property type="match status" value="1"/>
</dbReference>
<proteinExistence type="predicted"/>
<reference evidence="2" key="2">
    <citation type="journal article" date="2017" name="Nat. Plants">
        <title>The Aegilops tauschii genome reveals multiple impacts of transposons.</title>
        <authorList>
            <person name="Zhao G."/>
            <person name="Zou C."/>
            <person name="Li K."/>
            <person name="Wang K."/>
            <person name="Li T."/>
            <person name="Gao L."/>
            <person name="Zhang X."/>
            <person name="Wang H."/>
            <person name="Yang Z."/>
            <person name="Liu X."/>
            <person name="Jiang W."/>
            <person name="Mao L."/>
            <person name="Kong X."/>
            <person name="Jiao Y."/>
            <person name="Jia J."/>
        </authorList>
    </citation>
    <scope>NUCLEOTIDE SEQUENCE [LARGE SCALE GENOMIC DNA]</scope>
    <source>
        <strain evidence="2">cv. AL8/78</strain>
    </source>
</reference>
<protein>
    <recommendedName>
        <fullName evidence="3">Transposase Tc1-like domain-containing protein</fullName>
    </recommendedName>
</protein>